<dbReference type="Gene3D" id="1.10.260.40">
    <property type="entry name" value="lambda repressor-like DNA-binding domains"/>
    <property type="match status" value="1"/>
</dbReference>
<keyword evidence="7" id="KW-1185">Reference proteome</keyword>
<dbReference type="InterPro" id="IPR010982">
    <property type="entry name" value="Lambda_DNA-bd_dom_sf"/>
</dbReference>
<dbReference type="Pfam" id="PF13377">
    <property type="entry name" value="Peripla_BP_3"/>
    <property type="match status" value="1"/>
</dbReference>
<proteinExistence type="predicted"/>
<protein>
    <submittedName>
        <fullName evidence="6">LacI family transcriptional regulator</fullName>
    </submittedName>
</protein>
<dbReference type="PANTHER" id="PTHR30146:SF148">
    <property type="entry name" value="HTH-TYPE TRANSCRIPTIONAL REPRESSOR PURR-RELATED"/>
    <property type="match status" value="1"/>
</dbReference>
<dbReference type="PROSITE" id="PS50932">
    <property type="entry name" value="HTH_LACI_2"/>
    <property type="match status" value="1"/>
</dbReference>
<gene>
    <name evidence="6" type="ORF">H4W29_006441</name>
</gene>
<dbReference type="PANTHER" id="PTHR30146">
    <property type="entry name" value="LACI-RELATED TRANSCRIPTIONAL REPRESSOR"/>
    <property type="match status" value="1"/>
</dbReference>
<dbReference type="SMART" id="SM00354">
    <property type="entry name" value="HTH_LACI"/>
    <property type="match status" value="1"/>
</dbReference>
<organism evidence="6 7">
    <name type="scientific">Rhizobium viscosum</name>
    <name type="common">Arthrobacter viscosus</name>
    <dbReference type="NCBI Taxonomy" id="1673"/>
    <lineage>
        <taxon>Bacteria</taxon>
        <taxon>Pseudomonadati</taxon>
        <taxon>Pseudomonadota</taxon>
        <taxon>Alphaproteobacteria</taxon>
        <taxon>Hyphomicrobiales</taxon>
        <taxon>Rhizobiaceae</taxon>
        <taxon>Rhizobium/Agrobacterium group</taxon>
        <taxon>Rhizobium</taxon>
    </lineage>
</organism>
<dbReference type="Pfam" id="PF00356">
    <property type="entry name" value="LacI"/>
    <property type="match status" value="1"/>
</dbReference>
<keyword evidence="4" id="KW-0804">Transcription</keyword>
<dbReference type="CDD" id="cd01392">
    <property type="entry name" value="HTH_LacI"/>
    <property type="match status" value="1"/>
</dbReference>
<dbReference type="InterPro" id="IPR046335">
    <property type="entry name" value="LacI/GalR-like_sensor"/>
</dbReference>
<keyword evidence="2" id="KW-0805">Transcription regulation</keyword>
<evidence type="ECO:0000313" key="6">
    <source>
        <dbReference type="EMBL" id="MBE1509196.1"/>
    </source>
</evidence>
<keyword evidence="3" id="KW-0238">DNA-binding</keyword>
<evidence type="ECO:0000256" key="1">
    <source>
        <dbReference type="ARBA" id="ARBA00022491"/>
    </source>
</evidence>
<evidence type="ECO:0000256" key="2">
    <source>
        <dbReference type="ARBA" id="ARBA00023015"/>
    </source>
</evidence>
<evidence type="ECO:0000256" key="4">
    <source>
        <dbReference type="ARBA" id="ARBA00023163"/>
    </source>
</evidence>
<evidence type="ECO:0000256" key="3">
    <source>
        <dbReference type="ARBA" id="ARBA00023125"/>
    </source>
</evidence>
<name>A0ABR9J1D1_RHIVS</name>
<reference evidence="6 7" key="1">
    <citation type="submission" date="2020-10" db="EMBL/GenBank/DDBJ databases">
        <title>Sequencing the genomes of 1000 actinobacteria strains.</title>
        <authorList>
            <person name="Klenk H.-P."/>
        </authorList>
    </citation>
    <scope>NUCLEOTIDE SEQUENCE [LARGE SCALE GENOMIC DNA]</scope>
    <source>
        <strain evidence="6 7">DSM 7307</strain>
    </source>
</reference>
<comment type="caution">
    <text evidence="6">The sequence shown here is derived from an EMBL/GenBank/DDBJ whole genome shotgun (WGS) entry which is preliminary data.</text>
</comment>
<dbReference type="CDD" id="cd06288">
    <property type="entry name" value="PBP1_sucrose_transcription_regulator"/>
    <property type="match status" value="1"/>
</dbReference>
<dbReference type="EMBL" id="JADBEC010000002">
    <property type="protein sequence ID" value="MBE1509196.1"/>
    <property type="molecule type" value="Genomic_DNA"/>
</dbReference>
<evidence type="ECO:0000313" key="7">
    <source>
        <dbReference type="Proteomes" id="UP000620262"/>
    </source>
</evidence>
<dbReference type="InterPro" id="IPR028082">
    <property type="entry name" value="Peripla_BP_I"/>
</dbReference>
<dbReference type="SUPFAM" id="SSF53822">
    <property type="entry name" value="Periplasmic binding protein-like I"/>
    <property type="match status" value="1"/>
</dbReference>
<feature type="domain" description="HTH lacI-type" evidence="5">
    <location>
        <begin position="29"/>
        <end position="83"/>
    </location>
</feature>
<dbReference type="Proteomes" id="UP000620262">
    <property type="component" value="Unassembled WGS sequence"/>
</dbReference>
<evidence type="ECO:0000259" key="5">
    <source>
        <dbReference type="PROSITE" id="PS50932"/>
    </source>
</evidence>
<dbReference type="Gene3D" id="3.40.50.2300">
    <property type="match status" value="2"/>
</dbReference>
<keyword evidence="1" id="KW-0678">Repressor</keyword>
<dbReference type="InterPro" id="IPR000843">
    <property type="entry name" value="HTH_LacI"/>
</dbReference>
<dbReference type="SUPFAM" id="SSF47413">
    <property type="entry name" value="lambda repressor-like DNA-binding domains"/>
    <property type="match status" value="1"/>
</dbReference>
<accession>A0ABR9J1D1</accession>
<sequence length="358" mass="38742">MTISLGKAFLIASSMEELLDTTGGKRGRITIHDVAAAAGISISTASKALNDTGRMGLETRERVKRIAAEIGYRPNALARGLLSKRSFTIGLLTNDTYGRFTLPVMAGISDALVDHGVSVFLCAIEEDPALAQIHVEAMLDKQVDGIIATGKRLDRRLPVDLSNLNVPVVYAFTEGAPGSVTFRSDDAQGARLAVEWLAKLGRKRMVHVTGPENFFSVRERADAYRRVAGEERPVLFGVWSESWGHEAVARLWSGSGERPDGIFCGNDQIARGVIDALRERGIRVPQDVSVVGFDNWEIVAAQTRPPLTTVDMELKELGRQAGLTVLALAEGRSVEPGIRKLPCRLVVRQSCGGDTLGI</sequence>